<dbReference type="SUPFAM" id="SSF54001">
    <property type="entry name" value="Cysteine proteinases"/>
    <property type="match status" value="1"/>
</dbReference>
<keyword evidence="2" id="KW-0472">Membrane</keyword>
<dbReference type="InterPro" id="IPR002931">
    <property type="entry name" value="Transglutaminase-like"/>
</dbReference>
<dbReference type="Proteomes" id="UP000007881">
    <property type="component" value="Chromosome"/>
</dbReference>
<feature type="transmembrane region" description="Helical" evidence="2">
    <location>
        <begin position="184"/>
        <end position="202"/>
    </location>
</feature>
<dbReference type="InterPro" id="IPR025403">
    <property type="entry name" value="TgpA-like_C"/>
</dbReference>
<dbReference type="PANTHER" id="PTHR42736">
    <property type="entry name" value="PROTEIN-GLUTAMINE GAMMA-GLUTAMYLTRANSFERASE"/>
    <property type="match status" value="1"/>
</dbReference>
<dbReference type="Pfam" id="PF01841">
    <property type="entry name" value="Transglut_core"/>
    <property type="match status" value="1"/>
</dbReference>
<dbReference type="SMART" id="SM00460">
    <property type="entry name" value="TGc"/>
    <property type="match status" value="1"/>
</dbReference>
<keyword evidence="5" id="KW-1185">Reference proteome</keyword>
<dbReference type="HOGENOM" id="CLU_012397_2_0_0"/>
<evidence type="ECO:0000259" key="3">
    <source>
        <dbReference type="SMART" id="SM00460"/>
    </source>
</evidence>
<protein>
    <recommendedName>
        <fullName evidence="3">Transglutaminase-like domain-containing protein</fullName>
    </recommendedName>
</protein>
<dbReference type="OrthoDB" id="9804872at2"/>
<dbReference type="Pfam" id="PF13559">
    <property type="entry name" value="DUF4129"/>
    <property type="match status" value="1"/>
</dbReference>
<dbReference type="eggNOG" id="COG1305">
    <property type="taxonomic scope" value="Bacteria"/>
</dbReference>
<evidence type="ECO:0000313" key="4">
    <source>
        <dbReference type="EMBL" id="BAM05263.1"/>
    </source>
</evidence>
<dbReference type="KEGG" id="phm:PSMK_31040"/>
<reference evidence="4 5" key="1">
    <citation type="submission" date="2012-02" db="EMBL/GenBank/DDBJ databases">
        <title>Complete genome sequence of Phycisphaera mikurensis NBRC 102666.</title>
        <authorList>
            <person name="Ankai A."/>
            <person name="Hosoyama A."/>
            <person name="Terui Y."/>
            <person name="Sekine M."/>
            <person name="Fukai R."/>
            <person name="Kato Y."/>
            <person name="Nakamura S."/>
            <person name="Yamada-Narita S."/>
            <person name="Kawakoshi A."/>
            <person name="Fukunaga Y."/>
            <person name="Yamazaki S."/>
            <person name="Fujita N."/>
        </authorList>
    </citation>
    <scope>NUCLEOTIDE SEQUENCE [LARGE SCALE GENOMIC DNA]</scope>
    <source>
        <strain evidence="5">NBRC 102666 / KCTC 22515 / FYK2301M01</strain>
    </source>
</reference>
<dbReference type="InterPro" id="IPR038765">
    <property type="entry name" value="Papain-like_cys_pep_sf"/>
</dbReference>
<dbReference type="STRING" id="1142394.PSMK_31040"/>
<dbReference type="Pfam" id="PF11992">
    <property type="entry name" value="TgpA_N"/>
    <property type="match status" value="1"/>
</dbReference>
<feature type="region of interest" description="Disordered" evidence="1">
    <location>
        <begin position="400"/>
        <end position="431"/>
    </location>
</feature>
<evidence type="ECO:0000313" key="5">
    <source>
        <dbReference type="Proteomes" id="UP000007881"/>
    </source>
</evidence>
<feature type="region of interest" description="Disordered" evidence="1">
    <location>
        <begin position="446"/>
        <end position="467"/>
    </location>
</feature>
<name>I0IJ25_PHYMF</name>
<accession>I0IJ25</accession>
<dbReference type="PANTHER" id="PTHR42736:SF1">
    <property type="entry name" value="PROTEIN-GLUTAMINE GAMMA-GLUTAMYLTRANSFERASE"/>
    <property type="match status" value="1"/>
</dbReference>
<evidence type="ECO:0000256" key="2">
    <source>
        <dbReference type="SAM" id="Phobius"/>
    </source>
</evidence>
<gene>
    <name evidence="4" type="ordered locus">PSMK_31040</name>
</gene>
<feature type="domain" description="Transglutaminase-like" evidence="3">
    <location>
        <begin position="532"/>
        <end position="615"/>
    </location>
</feature>
<evidence type="ECO:0000256" key="1">
    <source>
        <dbReference type="SAM" id="MobiDB-lite"/>
    </source>
</evidence>
<keyword evidence="2" id="KW-1133">Transmembrane helix</keyword>
<dbReference type="AlphaFoldDB" id="I0IJ25"/>
<feature type="transmembrane region" description="Helical" evidence="2">
    <location>
        <begin position="109"/>
        <end position="126"/>
    </location>
</feature>
<dbReference type="InterPro" id="IPR052901">
    <property type="entry name" value="Bact_TGase-like"/>
</dbReference>
<sequence>MTLTRSTRRLLDAQALLGVGCLAIAERNAAFAVLAFTVYAAVRACHRLGDRSPLPLRPAWVNAGALVAVGVMILETRRPGMELVVAMGHFTAMLQGMLLLSRRTTRDEALLLVLGLIQVLAASTLSSTVLDGVAMMAWCAVAAAALTRLSMRASVERIAARNARLGGGAIPPPPTPVAPRMGRAFAAGVVVAALVASAVFVATPRREGGTRGDTARTLGGLRGTGFAARVDLGVAPPTRDLGGPVLHVTLRQDGSNIGRDGRDFLLRGAALDRYEPESRSWVRSAAMGREDVLLRLPPEAAGALVFASGAALNARPSTHWSLEATQRGAPLDTLFLPTSRLMAAGTPLRVRIDGLRSLGFNPIDRRLQSIDRDASPLEAYEATVVPLREAGLAEAYDRFLAPPPEASPGPGGRGLRRGGEAPAGGAGRRPHWLGWLRPITRVGGSLEAGAASGQPADPGGESRRWEVQPARVAALAQNVLAAAGLERDPAAGPLPDDRRRVERLENFLRTHCDYTLQNPPAGPGEDPVIAFLFERRRGHCELFAAGLVALCRSVGIPARVATGYRAGEFNAVGGYYVVRQEHAHAWAEVALGPPLARPGGGPPLPTGWTTYDATPPALVRAEHRRAGPPWLRQARHLLEHAEYTWISRVVAFDPQTRARAFAALRNAGVSLLSDRLGWTRWVPVTPRWRAAVAGGAVVLSVLACLLAWGILRRHRGFRRRARSRPAAFDAGEGGAAVRRFGFYARLLELLERRGLERPASETPAAWAEALARQDPDAYGGVVEVTAAFYAARFGGLEPDADARRRIEATLDRLASGPGNGAAA</sequence>
<dbReference type="InterPro" id="IPR021878">
    <property type="entry name" value="TgpA_N"/>
</dbReference>
<keyword evidence="2" id="KW-0812">Transmembrane</keyword>
<organism evidence="4 5">
    <name type="scientific">Phycisphaera mikurensis (strain NBRC 102666 / KCTC 22515 / FYK2301M01)</name>
    <dbReference type="NCBI Taxonomy" id="1142394"/>
    <lineage>
        <taxon>Bacteria</taxon>
        <taxon>Pseudomonadati</taxon>
        <taxon>Planctomycetota</taxon>
        <taxon>Phycisphaerae</taxon>
        <taxon>Phycisphaerales</taxon>
        <taxon>Phycisphaeraceae</taxon>
        <taxon>Phycisphaera</taxon>
    </lineage>
</organism>
<feature type="transmembrane region" description="Helical" evidence="2">
    <location>
        <begin position="688"/>
        <end position="711"/>
    </location>
</feature>
<dbReference type="EMBL" id="AP012338">
    <property type="protein sequence ID" value="BAM05263.1"/>
    <property type="molecule type" value="Genomic_DNA"/>
</dbReference>
<dbReference type="RefSeq" id="WP_014438467.1">
    <property type="nucleotide sequence ID" value="NC_017080.1"/>
</dbReference>
<proteinExistence type="predicted"/>
<feature type="transmembrane region" description="Helical" evidence="2">
    <location>
        <begin position="132"/>
        <end position="151"/>
    </location>
</feature>
<dbReference type="Gene3D" id="3.10.620.30">
    <property type="match status" value="1"/>
</dbReference>